<dbReference type="InterPro" id="IPR000073">
    <property type="entry name" value="AB_hydrolase_1"/>
</dbReference>
<proteinExistence type="predicted"/>
<sequence length="181" mass="19569">MSQETIHIFLSHGLESGPGGTKIQALKTLAERFDNVQAHAIDHRSTKDPSVRLAQMEEAIRQSDATPENVILVGSSMGGWVCAQASEHTPVLGCFLLAPALAMPAYPQSSPYIQATHTQLVHGWDDDVVPPGPVIELAQQQAIPILLLPDGHRLADSLDRILDEFAAFLSRAGIGQQAYYP</sequence>
<feature type="domain" description="AB hydrolase-1" evidence="1">
    <location>
        <begin position="30"/>
        <end position="128"/>
    </location>
</feature>
<dbReference type="GO" id="GO:0016787">
    <property type="term" value="F:hydrolase activity"/>
    <property type="evidence" value="ECO:0007669"/>
    <property type="project" value="UniProtKB-KW"/>
</dbReference>
<evidence type="ECO:0000259" key="1">
    <source>
        <dbReference type="Pfam" id="PF12697"/>
    </source>
</evidence>
<dbReference type="EMBL" id="JABEVQ010000005">
    <property type="protein sequence ID" value="NWN91915.1"/>
    <property type="molecule type" value="Genomic_DNA"/>
</dbReference>
<keyword evidence="3" id="KW-1185">Reference proteome</keyword>
<evidence type="ECO:0000313" key="2">
    <source>
        <dbReference type="EMBL" id="NWN91915.1"/>
    </source>
</evidence>
<dbReference type="InterPro" id="IPR029058">
    <property type="entry name" value="AB_hydrolase_fold"/>
</dbReference>
<dbReference type="AlphaFoldDB" id="A0A851HYC4"/>
<keyword evidence="2" id="KW-0378">Hydrolase</keyword>
<dbReference type="SUPFAM" id="SSF53474">
    <property type="entry name" value="alpha/beta-Hydrolases"/>
    <property type="match status" value="1"/>
</dbReference>
<comment type="caution">
    <text evidence="2">The sequence shown here is derived from an EMBL/GenBank/DDBJ whole genome shotgun (WGS) entry which is preliminary data.</text>
</comment>
<gene>
    <name evidence="2" type="ORF">HLV39_10475</name>
</gene>
<evidence type="ECO:0000313" key="3">
    <source>
        <dbReference type="Proteomes" id="UP000536442"/>
    </source>
</evidence>
<dbReference type="Proteomes" id="UP000536442">
    <property type="component" value="Unassembled WGS sequence"/>
</dbReference>
<name>A0A851HYC4_9GAMM</name>
<accession>A0A851HYC4</accession>
<organism evidence="2 3">
    <name type="scientific">Marinobacter adhaerens</name>
    <dbReference type="NCBI Taxonomy" id="1033846"/>
    <lineage>
        <taxon>Bacteria</taxon>
        <taxon>Pseudomonadati</taxon>
        <taxon>Pseudomonadota</taxon>
        <taxon>Gammaproteobacteria</taxon>
        <taxon>Pseudomonadales</taxon>
        <taxon>Marinobacteraceae</taxon>
        <taxon>Marinobacter</taxon>
    </lineage>
</organism>
<dbReference type="Gene3D" id="3.40.50.1820">
    <property type="entry name" value="alpha/beta hydrolase"/>
    <property type="match status" value="1"/>
</dbReference>
<reference evidence="2 3" key="1">
    <citation type="submission" date="2020-03" db="EMBL/GenBank/DDBJ databases">
        <title>Metagenomic, metatranscriptomic, and metabolomic analyses revealed the key microbes and metabolic features during the fermentation of ganjang, Korean traditional soy sauce.</title>
        <authorList>
            <person name="Chun B.H."/>
            <person name="Jeon C.O."/>
        </authorList>
    </citation>
    <scope>NUCLEOTIDE SEQUENCE [LARGE SCALE GENOMIC DNA]</scope>
    <source>
        <strain evidence="2 3">KG14</strain>
    </source>
</reference>
<protein>
    <submittedName>
        <fullName evidence="2">Alpha/beta fold hydrolase</fullName>
    </submittedName>
</protein>
<dbReference type="Pfam" id="PF12697">
    <property type="entry name" value="Abhydrolase_6"/>
    <property type="match status" value="1"/>
</dbReference>